<name>A0AAD5MIW0_PARTN</name>
<keyword evidence="2" id="KW-1133">Transmembrane helix</keyword>
<evidence type="ECO:0000256" key="1">
    <source>
        <dbReference type="SAM" id="MobiDB-lite"/>
    </source>
</evidence>
<evidence type="ECO:0000313" key="4">
    <source>
        <dbReference type="Proteomes" id="UP001196413"/>
    </source>
</evidence>
<evidence type="ECO:0000313" key="3">
    <source>
        <dbReference type="EMBL" id="KAJ1357518.1"/>
    </source>
</evidence>
<keyword evidence="4" id="KW-1185">Reference proteome</keyword>
<feature type="compositionally biased region" description="Basic residues" evidence="1">
    <location>
        <begin position="163"/>
        <end position="177"/>
    </location>
</feature>
<keyword evidence="2" id="KW-0812">Transmembrane</keyword>
<feature type="region of interest" description="Disordered" evidence="1">
    <location>
        <begin position="1"/>
        <end position="29"/>
    </location>
</feature>
<protein>
    <submittedName>
        <fullName evidence="3">Uncharacterized protein</fullName>
    </submittedName>
</protein>
<reference evidence="3" key="1">
    <citation type="submission" date="2021-06" db="EMBL/GenBank/DDBJ databases">
        <title>Parelaphostrongylus tenuis whole genome reference sequence.</title>
        <authorList>
            <person name="Garwood T.J."/>
            <person name="Larsen P.A."/>
            <person name="Fountain-Jones N.M."/>
            <person name="Garbe J.R."/>
            <person name="Macchietto M.G."/>
            <person name="Kania S.A."/>
            <person name="Gerhold R.W."/>
            <person name="Richards J.E."/>
            <person name="Wolf T.M."/>
        </authorList>
    </citation>
    <scope>NUCLEOTIDE SEQUENCE</scope>
    <source>
        <strain evidence="3">MNPRO001-30</strain>
        <tissue evidence="3">Meninges</tissue>
    </source>
</reference>
<keyword evidence="2" id="KW-0472">Membrane</keyword>
<feature type="region of interest" description="Disordered" evidence="1">
    <location>
        <begin position="137"/>
        <end position="177"/>
    </location>
</feature>
<dbReference type="EMBL" id="JAHQIW010003161">
    <property type="protein sequence ID" value="KAJ1357518.1"/>
    <property type="molecule type" value="Genomic_DNA"/>
</dbReference>
<accession>A0AAD5MIW0</accession>
<dbReference type="Proteomes" id="UP001196413">
    <property type="component" value="Unassembled WGS sequence"/>
</dbReference>
<proteinExistence type="predicted"/>
<sequence length="177" mass="19516">MRSGQFSLGTAVPPSCPPSSGPTTAHNPLSVSNNTGSTWNYFSWGMLILQQISLPNVFFVLSLFLRYLMRYNCATLFMPATAGGQYYATYDARYGPQQHFCHAAPQMPFAHMSQFAADTAPLSVGHSSTVGTAIARDKPQRHGGTKYLRTVPSRPNLQTREAVKKKRQRQSGRAKSE</sequence>
<feature type="transmembrane region" description="Helical" evidence="2">
    <location>
        <begin position="41"/>
        <end position="68"/>
    </location>
</feature>
<comment type="caution">
    <text evidence="3">The sequence shown here is derived from an EMBL/GenBank/DDBJ whole genome shotgun (WGS) entry which is preliminary data.</text>
</comment>
<dbReference type="AlphaFoldDB" id="A0AAD5MIW0"/>
<gene>
    <name evidence="3" type="ORF">KIN20_015687</name>
</gene>
<organism evidence="3 4">
    <name type="scientific">Parelaphostrongylus tenuis</name>
    <name type="common">Meningeal worm</name>
    <dbReference type="NCBI Taxonomy" id="148309"/>
    <lineage>
        <taxon>Eukaryota</taxon>
        <taxon>Metazoa</taxon>
        <taxon>Ecdysozoa</taxon>
        <taxon>Nematoda</taxon>
        <taxon>Chromadorea</taxon>
        <taxon>Rhabditida</taxon>
        <taxon>Rhabditina</taxon>
        <taxon>Rhabditomorpha</taxon>
        <taxon>Strongyloidea</taxon>
        <taxon>Metastrongylidae</taxon>
        <taxon>Parelaphostrongylus</taxon>
    </lineage>
</organism>
<evidence type="ECO:0000256" key="2">
    <source>
        <dbReference type="SAM" id="Phobius"/>
    </source>
</evidence>